<dbReference type="InterPro" id="IPR002586">
    <property type="entry name" value="CobQ/CobB/MinD/ParA_Nub-bd_dom"/>
</dbReference>
<evidence type="ECO:0000259" key="1">
    <source>
        <dbReference type="Pfam" id="PF01656"/>
    </source>
</evidence>
<dbReference type="PANTHER" id="PTHR13696">
    <property type="entry name" value="P-LOOP CONTAINING NUCLEOSIDE TRIPHOSPHATE HYDROLASE"/>
    <property type="match status" value="1"/>
</dbReference>
<gene>
    <name evidence="2" type="ORF">SC1083_0314</name>
</gene>
<protein>
    <submittedName>
        <fullName evidence="2">Partition protein</fullName>
    </submittedName>
</protein>
<dbReference type="PATRIC" id="fig|907488.3.peg.309"/>
<sequence>MKVISVLSQKGGSGKSTLSINIARSLQLKGFDVALIDTDPQASAREWNALAGDDFFPVFACDKGLSEKEIRALGRQADFLIIDGAPRIEKAMTDSIKLADYILIPLKPSQFDIWGAKDSIELVQARMQIDDKLKAGLVISQTNKQTNLAKEVIEFINENFEIPLLKGSTAVRVSYAEVLSSGNTVFESQSKEAKAEINQITNEILTALGVQYE</sequence>
<comment type="caution">
    <text evidence="2">The sequence shown here is derived from an EMBL/GenBank/DDBJ whole genome shotgun (WGS) entry which is preliminary data.</text>
</comment>
<dbReference type="Pfam" id="PF01656">
    <property type="entry name" value="CbiA"/>
    <property type="match status" value="1"/>
</dbReference>
<dbReference type="SUPFAM" id="SSF52540">
    <property type="entry name" value="P-loop containing nucleoside triphosphate hydrolases"/>
    <property type="match status" value="1"/>
</dbReference>
<feature type="domain" description="CobQ/CobB/MinD/ParA nucleotide binding" evidence="1">
    <location>
        <begin position="4"/>
        <end position="168"/>
    </location>
</feature>
<dbReference type="SMR" id="G4A675"/>
<name>G4A675_AGGAC</name>
<accession>G4A675</accession>
<dbReference type="AlphaFoldDB" id="G4A675"/>
<dbReference type="CDD" id="cd02042">
    <property type="entry name" value="ParAB_family"/>
    <property type="match status" value="1"/>
</dbReference>
<dbReference type="EMBL" id="AEJM01000008">
    <property type="protein sequence ID" value="EGY34942.1"/>
    <property type="molecule type" value="Genomic_DNA"/>
</dbReference>
<dbReference type="InterPro" id="IPR050678">
    <property type="entry name" value="DNA_Partitioning_ATPase"/>
</dbReference>
<evidence type="ECO:0000313" key="3">
    <source>
        <dbReference type="Proteomes" id="UP000005508"/>
    </source>
</evidence>
<reference evidence="2 3" key="1">
    <citation type="submission" date="2010-10" db="EMBL/GenBank/DDBJ databases">
        <authorList>
            <person name="Chen C."/>
            <person name="Kittichotirat W."/>
            <person name="Asikainen S."/>
            <person name="Bumgarner R."/>
        </authorList>
    </citation>
    <scope>NUCLEOTIDE SEQUENCE [LARGE SCALE GENOMIC DNA]</scope>
    <source>
        <strain evidence="2 3">SC1083</strain>
    </source>
</reference>
<dbReference type="NCBIfam" id="NF041546">
    <property type="entry name" value="ParA_partition"/>
    <property type="match status" value="1"/>
</dbReference>
<dbReference type="PIRSF" id="PIRSF009320">
    <property type="entry name" value="Nuc_binding_HP_1000"/>
    <property type="match status" value="1"/>
</dbReference>
<dbReference type="InterPro" id="IPR027417">
    <property type="entry name" value="P-loop_NTPase"/>
</dbReference>
<dbReference type="PANTHER" id="PTHR13696:SF96">
    <property type="entry name" value="COBQ_COBB_MIND_PARA NUCLEOTIDE BINDING DOMAIN-CONTAINING PROTEIN"/>
    <property type="match status" value="1"/>
</dbReference>
<proteinExistence type="predicted"/>
<dbReference type="Gene3D" id="3.40.50.300">
    <property type="entry name" value="P-loop containing nucleotide triphosphate hydrolases"/>
    <property type="match status" value="1"/>
</dbReference>
<dbReference type="Proteomes" id="UP000005508">
    <property type="component" value="Unassembled WGS sequence"/>
</dbReference>
<evidence type="ECO:0000313" key="2">
    <source>
        <dbReference type="EMBL" id="EGY34942.1"/>
    </source>
</evidence>
<organism evidence="2 3">
    <name type="scientific">Aggregatibacter actinomycetemcomitans serotype e str. SC1083</name>
    <dbReference type="NCBI Taxonomy" id="907488"/>
    <lineage>
        <taxon>Bacteria</taxon>
        <taxon>Pseudomonadati</taxon>
        <taxon>Pseudomonadota</taxon>
        <taxon>Gammaproteobacteria</taxon>
        <taxon>Pasteurellales</taxon>
        <taxon>Pasteurellaceae</taxon>
        <taxon>Aggregatibacter</taxon>
    </lineage>
</organism>
<dbReference type="InterPro" id="IPR048089">
    <property type="entry name" value="McdA"/>
</dbReference>